<evidence type="ECO:0000256" key="11">
    <source>
        <dbReference type="PIRSR" id="PIRSR605856-51"/>
    </source>
</evidence>
<evidence type="ECO:0000256" key="10">
    <source>
        <dbReference type="PIRSR" id="PIRSR605856-50"/>
    </source>
</evidence>
<comment type="similarity">
    <text evidence="3">Belongs to the cysteine synthase/cystathionine beta-synthase family.</text>
</comment>
<organism evidence="13 14">
    <name type="scientific">Desulfococcus multivorans DSM 2059</name>
    <dbReference type="NCBI Taxonomy" id="1121405"/>
    <lineage>
        <taxon>Bacteria</taxon>
        <taxon>Pseudomonadati</taxon>
        <taxon>Thermodesulfobacteriota</taxon>
        <taxon>Desulfobacteria</taxon>
        <taxon>Desulfobacterales</taxon>
        <taxon>Desulfococcaceae</taxon>
        <taxon>Desulfococcus</taxon>
    </lineage>
</organism>
<evidence type="ECO:0000256" key="6">
    <source>
        <dbReference type="ARBA" id="ARBA00022679"/>
    </source>
</evidence>
<reference evidence="13 14" key="1">
    <citation type="journal article" date="2013" name="Genome Announc.">
        <title>Draft genome sequences for three mercury-methylating, sulfate-reducing bacteria.</title>
        <authorList>
            <person name="Brown S.D."/>
            <person name="Hurt R.A.Jr."/>
            <person name="Gilmour C.C."/>
            <person name="Elias D.A."/>
        </authorList>
    </citation>
    <scope>NUCLEOTIDE SEQUENCE [LARGE SCALE GENOMIC DNA]</scope>
    <source>
        <strain evidence="13 14">DSM 2059</strain>
    </source>
</reference>
<keyword evidence="6" id="KW-0808">Transferase</keyword>
<comment type="cofactor">
    <cofactor evidence="1 10">
        <name>pyridoxal 5'-phosphate</name>
        <dbReference type="ChEBI" id="CHEBI:597326"/>
    </cofactor>
</comment>
<dbReference type="RefSeq" id="WP_020875773.1">
    <property type="nucleotide sequence ID" value="NZ_ATHJ01000060.1"/>
</dbReference>
<dbReference type="GO" id="GO:0006535">
    <property type="term" value="P:cysteine biosynthetic process from serine"/>
    <property type="evidence" value="ECO:0007669"/>
    <property type="project" value="InterPro"/>
</dbReference>
<keyword evidence="8" id="KW-0198">Cysteine biosynthesis</keyword>
<dbReference type="Pfam" id="PF00291">
    <property type="entry name" value="PALP"/>
    <property type="match status" value="1"/>
</dbReference>
<evidence type="ECO:0000256" key="3">
    <source>
        <dbReference type="ARBA" id="ARBA00007103"/>
    </source>
</evidence>
<evidence type="ECO:0000313" key="14">
    <source>
        <dbReference type="Proteomes" id="UP000014977"/>
    </source>
</evidence>
<keyword evidence="5" id="KW-0028">Amino-acid biosynthesis</keyword>
<dbReference type="AlphaFoldDB" id="S7U0N9"/>
<evidence type="ECO:0000256" key="8">
    <source>
        <dbReference type="ARBA" id="ARBA00023192"/>
    </source>
</evidence>
<evidence type="ECO:0000256" key="1">
    <source>
        <dbReference type="ARBA" id="ARBA00001933"/>
    </source>
</evidence>
<keyword evidence="7 10" id="KW-0663">Pyridoxal phosphate</keyword>
<comment type="pathway">
    <text evidence="2">Amino-acid biosynthesis; L-cysteine biosynthesis; L-cysteine from L-serine: step 2/2.</text>
</comment>
<evidence type="ECO:0000313" key="13">
    <source>
        <dbReference type="EMBL" id="EPR42996.1"/>
    </source>
</evidence>
<evidence type="ECO:0000256" key="4">
    <source>
        <dbReference type="ARBA" id="ARBA00012681"/>
    </source>
</evidence>
<dbReference type="EMBL" id="ATHJ01000060">
    <property type="protein sequence ID" value="EPR42996.1"/>
    <property type="molecule type" value="Genomic_DNA"/>
</dbReference>
<feature type="binding site" evidence="10">
    <location>
        <begin position="178"/>
        <end position="182"/>
    </location>
    <ligand>
        <name>pyridoxal 5'-phosphate</name>
        <dbReference type="ChEBI" id="CHEBI:597326"/>
    </ligand>
</feature>
<dbReference type="EC" id="2.5.1.47" evidence="4"/>
<evidence type="ECO:0000256" key="9">
    <source>
        <dbReference type="ARBA" id="ARBA00047931"/>
    </source>
</evidence>
<evidence type="ECO:0000259" key="12">
    <source>
        <dbReference type="Pfam" id="PF00291"/>
    </source>
</evidence>
<feature type="binding site" evidence="10">
    <location>
        <position position="74"/>
    </location>
    <ligand>
        <name>pyridoxal 5'-phosphate</name>
        <dbReference type="ChEBI" id="CHEBI:597326"/>
    </ligand>
</feature>
<dbReference type="Proteomes" id="UP000014977">
    <property type="component" value="Unassembled WGS sequence"/>
</dbReference>
<dbReference type="InterPro" id="IPR001926">
    <property type="entry name" value="TrpB-like_PALP"/>
</dbReference>
<feature type="binding site" evidence="10">
    <location>
        <position position="266"/>
    </location>
    <ligand>
        <name>pyridoxal 5'-phosphate</name>
        <dbReference type="ChEBI" id="CHEBI:597326"/>
    </ligand>
</feature>
<protein>
    <recommendedName>
        <fullName evidence="4">cysteine synthase</fullName>
        <ecNumber evidence="4">2.5.1.47</ecNumber>
    </recommendedName>
</protein>
<dbReference type="OrthoDB" id="9815130at2"/>
<dbReference type="NCBIfam" id="TIGR01136">
    <property type="entry name" value="cysKM"/>
    <property type="match status" value="1"/>
</dbReference>
<dbReference type="CDD" id="cd01561">
    <property type="entry name" value="CBS_like"/>
    <property type="match status" value="1"/>
</dbReference>
<feature type="modified residue" description="N6-(pyridoxal phosphate)lysine" evidence="11">
    <location>
        <position position="44"/>
    </location>
</feature>
<keyword evidence="14" id="KW-1185">Reference proteome</keyword>
<dbReference type="InterPro" id="IPR050214">
    <property type="entry name" value="Cys_Synth/Cystath_Beta-Synth"/>
</dbReference>
<name>S7U0N9_DESML</name>
<feature type="domain" description="Tryptophan synthase beta chain-like PALP" evidence="12">
    <location>
        <begin position="9"/>
        <end position="293"/>
    </location>
</feature>
<dbReference type="InterPro" id="IPR036052">
    <property type="entry name" value="TrpB-like_PALP_sf"/>
</dbReference>
<gene>
    <name evidence="13" type="ORF">dsmv_1426</name>
</gene>
<dbReference type="NCBIfam" id="TIGR01139">
    <property type="entry name" value="cysK"/>
    <property type="match status" value="1"/>
</dbReference>
<evidence type="ECO:0000256" key="5">
    <source>
        <dbReference type="ARBA" id="ARBA00022605"/>
    </source>
</evidence>
<comment type="catalytic activity">
    <reaction evidence="9">
        <text>O-acetyl-L-serine + hydrogen sulfide = L-cysteine + acetate</text>
        <dbReference type="Rhea" id="RHEA:14829"/>
        <dbReference type="ChEBI" id="CHEBI:29919"/>
        <dbReference type="ChEBI" id="CHEBI:30089"/>
        <dbReference type="ChEBI" id="CHEBI:35235"/>
        <dbReference type="ChEBI" id="CHEBI:58340"/>
        <dbReference type="EC" id="2.5.1.47"/>
    </reaction>
</comment>
<accession>S7U0N9</accession>
<dbReference type="GO" id="GO:0004124">
    <property type="term" value="F:cysteine synthase activity"/>
    <property type="evidence" value="ECO:0007669"/>
    <property type="project" value="UniProtKB-EC"/>
</dbReference>
<evidence type="ECO:0000256" key="2">
    <source>
        <dbReference type="ARBA" id="ARBA00004962"/>
    </source>
</evidence>
<dbReference type="Gene3D" id="3.40.50.1100">
    <property type="match status" value="2"/>
</dbReference>
<dbReference type="PANTHER" id="PTHR10314">
    <property type="entry name" value="CYSTATHIONINE BETA-SYNTHASE"/>
    <property type="match status" value="1"/>
</dbReference>
<dbReference type="SUPFAM" id="SSF53686">
    <property type="entry name" value="Tryptophan synthase beta subunit-like PLP-dependent enzymes"/>
    <property type="match status" value="1"/>
</dbReference>
<dbReference type="eggNOG" id="COG0031">
    <property type="taxonomic scope" value="Bacteria"/>
</dbReference>
<dbReference type="InterPro" id="IPR005856">
    <property type="entry name" value="Cys_synth"/>
</dbReference>
<dbReference type="FunFam" id="3.40.50.1100:FF:000067">
    <property type="entry name" value="Cysteine synthase"/>
    <property type="match status" value="1"/>
</dbReference>
<comment type="caution">
    <text evidence="13">The sequence shown here is derived from an EMBL/GenBank/DDBJ whole genome shotgun (WGS) entry which is preliminary data.</text>
</comment>
<evidence type="ECO:0000256" key="7">
    <source>
        <dbReference type="ARBA" id="ARBA00022898"/>
    </source>
</evidence>
<proteinExistence type="inferred from homology"/>
<dbReference type="STRING" id="897.B2D07_12705"/>
<dbReference type="GO" id="GO:0005737">
    <property type="term" value="C:cytoplasm"/>
    <property type="evidence" value="ECO:0007669"/>
    <property type="project" value="UniProtKB-ARBA"/>
</dbReference>
<sequence length="307" mass="32220">MTIYGNMQETIGGTPLVKLNRIAEGLAAALYAKLEFFNPLGSVKDRIAAAMIAAAESRGEIGRDTLIVEPTSGNTGIALAFICAAKGYRLCLTMPETMSIERRKLLKHLGAELVLSSGSKGMKGAIEAAGEIVSRHADAFMPDQFSNPANPDIHRRTTGEEIWRDTDGRVDIVVSGVGTGGTITGVAQAVKARKPSFQAVAVEPAESPVLSGGRPGPHKIQGIGAGFVPEVLDREIIDEVISVESDTAIETARQLAKMEGILCGISSGAAVSAALRVARRPESGGKVIVVVLPSTGERYISTELFLA</sequence>
<dbReference type="InterPro" id="IPR005859">
    <property type="entry name" value="CysK"/>
</dbReference>
<dbReference type="PATRIC" id="fig|1121405.3.peg.751"/>